<dbReference type="Pfam" id="PF00134">
    <property type="entry name" value="Cyclin_N"/>
    <property type="match status" value="1"/>
</dbReference>
<dbReference type="GO" id="GO:0005634">
    <property type="term" value="C:nucleus"/>
    <property type="evidence" value="ECO:0007669"/>
    <property type="project" value="TreeGrafter"/>
</dbReference>
<dbReference type="AlphaFoldDB" id="A0A4Y7SZN4"/>
<dbReference type="InterPro" id="IPR036915">
    <property type="entry name" value="Cyclin-like_sf"/>
</dbReference>
<sequence length="140" mass="15942">FHGHETIATTCSRFVKHLFACPEDHSSEPRVKLSHFIASVLHTANVHPSILYTALIFLQRLKSRFPGIRGSSGHRLILSALILASKFMCDNSYTNKSWELITNGMFAVGDINQMERELCSYLNWELAVNNQILSDFEKFI</sequence>
<proteinExistence type="inferred from homology"/>
<dbReference type="PANTHER" id="PTHR15615:SF108">
    <property type="entry name" value="PROTEIN CNPPD1"/>
    <property type="match status" value="1"/>
</dbReference>
<dbReference type="InterPro" id="IPR013763">
    <property type="entry name" value="Cyclin-like_dom"/>
</dbReference>
<evidence type="ECO:0000259" key="2">
    <source>
        <dbReference type="SMART" id="SM00385"/>
    </source>
</evidence>
<dbReference type="InterPro" id="IPR013922">
    <property type="entry name" value="Cyclin_PHO80-like"/>
</dbReference>
<gene>
    <name evidence="3" type="ORF">FA13DRAFT_1585131</name>
</gene>
<dbReference type="OrthoDB" id="244495at2759"/>
<dbReference type="Gene3D" id="1.10.472.10">
    <property type="entry name" value="Cyclin-like"/>
    <property type="match status" value="1"/>
</dbReference>
<dbReference type="SMART" id="SM00385">
    <property type="entry name" value="CYCLIN"/>
    <property type="match status" value="1"/>
</dbReference>
<protein>
    <submittedName>
        <fullName evidence="3">Cyclin-like protein</fullName>
    </submittedName>
</protein>
<name>A0A4Y7SZN4_COPMI</name>
<feature type="non-terminal residue" evidence="3">
    <location>
        <position position="140"/>
    </location>
</feature>
<evidence type="ECO:0000313" key="3">
    <source>
        <dbReference type="EMBL" id="TEB27316.1"/>
    </source>
</evidence>
<dbReference type="Proteomes" id="UP000298030">
    <property type="component" value="Unassembled WGS sequence"/>
</dbReference>
<dbReference type="CDD" id="cd20557">
    <property type="entry name" value="CYCLIN_ScPCL1-like"/>
    <property type="match status" value="1"/>
</dbReference>
<feature type="non-terminal residue" evidence="3">
    <location>
        <position position="1"/>
    </location>
</feature>
<keyword evidence="1" id="KW-0195">Cyclin</keyword>
<reference evidence="3 4" key="1">
    <citation type="journal article" date="2019" name="Nat. Ecol. Evol.">
        <title>Megaphylogeny resolves global patterns of mushroom evolution.</title>
        <authorList>
            <person name="Varga T."/>
            <person name="Krizsan K."/>
            <person name="Foldi C."/>
            <person name="Dima B."/>
            <person name="Sanchez-Garcia M."/>
            <person name="Sanchez-Ramirez S."/>
            <person name="Szollosi G.J."/>
            <person name="Szarkandi J.G."/>
            <person name="Papp V."/>
            <person name="Albert L."/>
            <person name="Andreopoulos W."/>
            <person name="Angelini C."/>
            <person name="Antonin V."/>
            <person name="Barry K.W."/>
            <person name="Bougher N.L."/>
            <person name="Buchanan P."/>
            <person name="Buyck B."/>
            <person name="Bense V."/>
            <person name="Catcheside P."/>
            <person name="Chovatia M."/>
            <person name="Cooper J."/>
            <person name="Damon W."/>
            <person name="Desjardin D."/>
            <person name="Finy P."/>
            <person name="Geml J."/>
            <person name="Haridas S."/>
            <person name="Hughes K."/>
            <person name="Justo A."/>
            <person name="Karasinski D."/>
            <person name="Kautmanova I."/>
            <person name="Kiss B."/>
            <person name="Kocsube S."/>
            <person name="Kotiranta H."/>
            <person name="LaButti K.M."/>
            <person name="Lechner B.E."/>
            <person name="Liimatainen K."/>
            <person name="Lipzen A."/>
            <person name="Lukacs Z."/>
            <person name="Mihaltcheva S."/>
            <person name="Morgado L.N."/>
            <person name="Niskanen T."/>
            <person name="Noordeloos M.E."/>
            <person name="Ohm R.A."/>
            <person name="Ortiz-Santana B."/>
            <person name="Ovrebo C."/>
            <person name="Racz N."/>
            <person name="Riley R."/>
            <person name="Savchenko A."/>
            <person name="Shiryaev A."/>
            <person name="Soop K."/>
            <person name="Spirin V."/>
            <person name="Szebenyi C."/>
            <person name="Tomsovsky M."/>
            <person name="Tulloss R.E."/>
            <person name="Uehling J."/>
            <person name="Grigoriev I.V."/>
            <person name="Vagvolgyi C."/>
            <person name="Papp T."/>
            <person name="Martin F.M."/>
            <person name="Miettinen O."/>
            <person name="Hibbett D.S."/>
            <person name="Nagy L.G."/>
        </authorList>
    </citation>
    <scope>NUCLEOTIDE SEQUENCE [LARGE SCALE GENOMIC DNA]</scope>
    <source>
        <strain evidence="3 4">FP101781</strain>
    </source>
</reference>
<evidence type="ECO:0000313" key="4">
    <source>
        <dbReference type="Proteomes" id="UP000298030"/>
    </source>
</evidence>
<accession>A0A4Y7SZN4</accession>
<keyword evidence="4" id="KW-1185">Reference proteome</keyword>
<dbReference type="EMBL" id="QPFP01000041">
    <property type="protein sequence ID" value="TEB27316.1"/>
    <property type="molecule type" value="Genomic_DNA"/>
</dbReference>
<organism evidence="3 4">
    <name type="scientific">Coprinellus micaceus</name>
    <name type="common">Glistening ink-cap mushroom</name>
    <name type="synonym">Coprinus micaceus</name>
    <dbReference type="NCBI Taxonomy" id="71717"/>
    <lineage>
        <taxon>Eukaryota</taxon>
        <taxon>Fungi</taxon>
        <taxon>Dikarya</taxon>
        <taxon>Basidiomycota</taxon>
        <taxon>Agaricomycotina</taxon>
        <taxon>Agaricomycetes</taxon>
        <taxon>Agaricomycetidae</taxon>
        <taxon>Agaricales</taxon>
        <taxon>Agaricineae</taxon>
        <taxon>Psathyrellaceae</taxon>
        <taxon>Coprinellus</taxon>
    </lineage>
</organism>
<dbReference type="GO" id="GO:0000307">
    <property type="term" value="C:cyclin-dependent protein kinase holoenzyme complex"/>
    <property type="evidence" value="ECO:0007669"/>
    <property type="project" value="TreeGrafter"/>
</dbReference>
<dbReference type="GO" id="GO:0016538">
    <property type="term" value="F:cyclin-dependent protein serine/threonine kinase regulator activity"/>
    <property type="evidence" value="ECO:0007669"/>
    <property type="project" value="TreeGrafter"/>
</dbReference>
<comment type="caution">
    <text evidence="3">The sequence shown here is derived from an EMBL/GenBank/DDBJ whole genome shotgun (WGS) entry which is preliminary data.</text>
</comment>
<feature type="domain" description="Cyclin-like" evidence="2">
    <location>
        <begin position="35"/>
        <end position="120"/>
    </location>
</feature>
<dbReference type="SUPFAM" id="SSF47954">
    <property type="entry name" value="Cyclin-like"/>
    <property type="match status" value="1"/>
</dbReference>
<dbReference type="InterPro" id="IPR006671">
    <property type="entry name" value="Cyclin_N"/>
</dbReference>
<comment type="similarity">
    <text evidence="1">Belongs to the cyclin family.</text>
</comment>
<dbReference type="PANTHER" id="PTHR15615">
    <property type="match status" value="1"/>
</dbReference>
<dbReference type="STRING" id="71717.A0A4Y7SZN4"/>
<dbReference type="GO" id="GO:0019901">
    <property type="term" value="F:protein kinase binding"/>
    <property type="evidence" value="ECO:0007669"/>
    <property type="project" value="InterPro"/>
</dbReference>
<evidence type="ECO:0000256" key="1">
    <source>
        <dbReference type="RuleBase" id="RU000383"/>
    </source>
</evidence>